<feature type="coiled-coil region" evidence="3">
    <location>
        <begin position="401"/>
        <end position="465"/>
    </location>
</feature>
<feature type="coiled-coil region" evidence="3">
    <location>
        <begin position="11"/>
        <end position="73"/>
    </location>
</feature>
<dbReference type="GO" id="GO:0072393">
    <property type="term" value="P:microtubule anchoring at microtubule organizing center"/>
    <property type="evidence" value="ECO:0007669"/>
    <property type="project" value="TreeGrafter"/>
</dbReference>
<dbReference type="GO" id="GO:0048260">
    <property type="term" value="P:positive regulation of receptor-mediated endocytosis"/>
    <property type="evidence" value="ECO:0007669"/>
    <property type="project" value="TreeGrafter"/>
</dbReference>
<dbReference type="PANTHER" id="PTHR31233">
    <property type="entry name" value="BICAUDAL D FAMILY MEMBER"/>
    <property type="match status" value="1"/>
</dbReference>
<evidence type="ECO:0000256" key="4">
    <source>
        <dbReference type="SAM" id="MobiDB-lite"/>
    </source>
</evidence>
<keyword evidence="6" id="KW-1185">Reference proteome</keyword>
<dbReference type="OMA" id="KAEHDCE"/>
<dbReference type="Gene3D" id="6.10.250.2470">
    <property type="match status" value="1"/>
</dbReference>
<evidence type="ECO:0000256" key="1">
    <source>
        <dbReference type="ARBA" id="ARBA00010061"/>
    </source>
</evidence>
<feature type="region of interest" description="Disordered" evidence="4">
    <location>
        <begin position="549"/>
        <end position="589"/>
    </location>
</feature>
<evidence type="ECO:0000256" key="2">
    <source>
        <dbReference type="ARBA" id="ARBA00023054"/>
    </source>
</evidence>
<keyword evidence="2 3" id="KW-0175">Coiled coil</keyword>
<feature type="coiled-coil region" evidence="3">
    <location>
        <begin position="297"/>
        <end position="331"/>
    </location>
</feature>
<feature type="coiled-coil region" evidence="3">
    <location>
        <begin position="124"/>
        <end position="256"/>
    </location>
</feature>
<accession>A0A3Q2CDE4</accession>
<sequence>MAAGGGCGESVDQYRAEVERLTQELAEANREKIRAAECGLAVLEENQALKLKYAELETDQDILRRELEQLQEAFGQAYSNQRKVAEDGETIEETLLQESASKEAYYMGRLLEMQTEVTLSRSVASNTQAENERLNALVQELRESNEMLELQRSRMREEIKEYKFRETRLLQDYTELEEENITLQKLVSTLKQSQVEYEGLKHEIKVLEEETVLLNSQLEDALRLKEISEGQLEEALDALKTEREQKNNLRKELAHHISLSDSVYGAGDSNRCNGHLHHGTGLAKTRKGDGLVPDLFSELNLSEMQKLKQQLLQVEREKAALLMNLQESQTQLQHTQGVLTEQNERVHRLTEHVNALKHLNADKELEDPQESEKPDGGSPSPSSNSHHDPDIHGFEILECKYKVAVTEVIDLKAELKALKEKYNQAVEGQGDCHNDDRVQALTEQISHLERSFRESRERVASLEAELRASANTATESQSMLNAAQDELVTFSEELAQLYHHVCLCNNETPNRVMLDYYRQSRSTRSGSLKGSEDHRALLSPRLARRLASNSVDSSSCNSSPIHNITGSPSISISRCTSPGPSDTGGDLRKEPMNIYNLNAIIRDQIKHLQRAVDRSLQLSRQRAAARELATMLDKDKESCMEEILKLKSLLSTKREQIATLRLVLKANKQTAENALANLKSKYENEKAMVTETMMKLRNELKALKEDAATFSSLRAMFATRCDEYVTQLDEMQRQLAAAEDEKKTLNSLLRMAIQQKLALTQRLEDLEFDHEQIHRGRGAKVPKIKSSPPKVSHVHNLYETYRF</sequence>
<dbReference type="Proteomes" id="UP000265020">
    <property type="component" value="Unassembled WGS sequence"/>
</dbReference>
<protein>
    <submittedName>
        <fullName evidence="5">Bicaudal D homolog 1a</fullName>
    </submittedName>
</protein>
<feature type="region of interest" description="Disordered" evidence="4">
    <location>
        <begin position="357"/>
        <end position="391"/>
    </location>
</feature>
<dbReference type="GO" id="GO:0008093">
    <property type="term" value="F:cytoskeletal anchor activity"/>
    <property type="evidence" value="ECO:0007669"/>
    <property type="project" value="InterPro"/>
</dbReference>
<evidence type="ECO:0000313" key="6">
    <source>
        <dbReference type="Proteomes" id="UP000265020"/>
    </source>
</evidence>
<dbReference type="Pfam" id="PF09730">
    <property type="entry name" value="BicD"/>
    <property type="match status" value="2"/>
</dbReference>
<feature type="compositionally biased region" description="Polar residues" evidence="4">
    <location>
        <begin position="560"/>
        <end position="580"/>
    </location>
</feature>
<evidence type="ECO:0000256" key="3">
    <source>
        <dbReference type="SAM" id="Coils"/>
    </source>
</evidence>
<dbReference type="Ensembl" id="ENSCVAT00000010780.1">
    <property type="protein sequence ID" value="ENSCVAP00000002999.1"/>
    <property type="gene ID" value="ENSCVAG00000004190.1"/>
</dbReference>
<reference evidence="5" key="1">
    <citation type="submission" date="2025-08" db="UniProtKB">
        <authorList>
            <consortium name="Ensembl"/>
        </authorList>
    </citation>
    <scope>IDENTIFICATION</scope>
</reference>
<dbReference type="GO" id="GO:0070840">
    <property type="term" value="F:dynein complex binding"/>
    <property type="evidence" value="ECO:0007669"/>
    <property type="project" value="InterPro"/>
</dbReference>
<organism evidence="5 6">
    <name type="scientific">Cyprinodon variegatus</name>
    <name type="common">Sheepshead minnow</name>
    <dbReference type="NCBI Taxonomy" id="28743"/>
    <lineage>
        <taxon>Eukaryota</taxon>
        <taxon>Metazoa</taxon>
        <taxon>Chordata</taxon>
        <taxon>Craniata</taxon>
        <taxon>Vertebrata</taxon>
        <taxon>Euteleostomi</taxon>
        <taxon>Actinopterygii</taxon>
        <taxon>Neopterygii</taxon>
        <taxon>Teleostei</taxon>
        <taxon>Neoteleostei</taxon>
        <taxon>Acanthomorphata</taxon>
        <taxon>Ovalentaria</taxon>
        <taxon>Atherinomorphae</taxon>
        <taxon>Cyprinodontiformes</taxon>
        <taxon>Cyprinodontidae</taxon>
        <taxon>Cyprinodon</taxon>
    </lineage>
</organism>
<feature type="compositionally biased region" description="Low complexity" evidence="4">
    <location>
        <begin position="549"/>
        <end position="559"/>
    </location>
</feature>
<dbReference type="GO" id="GO:0070507">
    <property type="term" value="P:regulation of microtubule cytoskeleton organization"/>
    <property type="evidence" value="ECO:0007669"/>
    <property type="project" value="TreeGrafter"/>
</dbReference>
<dbReference type="PANTHER" id="PTHR31233:SF3">
    <property type="entry name" value="PROTEIN BICAUDAL D HOMOLOG 1"/>
    <property type="match status" value="1"/>
</dbReference>
<comment type="similarity">
    <text evidence="1">Belongs to the BicD family.</text>
</comment>
<feature type="coiled-coil region" evidence="3">
    <location>
        <begin position="661"/>
        <end position="755"/>
    </location>
</feature>
<evidence type="ECO:0000313" key="5">
    <source>
        <dbReference type="Ensembl" id="ENSCVAP00000002999.1"/>
    </source>
</evidence>
<dbReference type="AlphaFoldDB" id="A0A3Q2CDE4"/>
<reference evidence="5" key="2">
    <citation type="submission" date="2025-09" db="UniProtKB">
        <authorList>
            <consortium name="Ensembl"/>
        </authorList>
    </citation>
    <scope>IDENTIFICATION</scope>
</reference>
<dbReference type="GO" id="GO:0005829">
    <property type="term" value="C:cytosol"/>
    <property type="evidence" value="ECO:0007669"/>
    <property type="project" value="TreeGrafter"/>
</dbReference>
<dbReference type="GO" id="GO:0045505">
    <property type="term" value="F:dynein intermediate chain binding"/>
    <property type="evidence" value="ECO:0007669"/>
    <property type="project" value="TreeGrafter"/>
</dbReference>
<dbReference type="GeneTree" id="ENSGT00940000154471"/>
<name>A0A3Q2CDE4_CYPVA</name>
<proteinExistence type="inferred from homology"/>
<dbReference type="GO" id="GO:0005794">
    <property type="term" value="C:Golgi apparatus"/>
    <property type="evidence" value="ECO:0007669"/>
    <property type="project" value="TreeGrafter"/>
</dbReference>
<dbReference type="GO" id="GO:0034452">
    <property type="term" value="F:dynactin binding"/>
    <property type="evidence" value="ECO:0007669"/>
    <property type="project" value="TreeGrafter"/>
</dbReference>
<dbReference type="InterPro" id="IPR018477">
    <property type="entry name" value="BICD"/>
</dbReference>